<keyword evidence="11" id="KW-1185">Reference proteome</keyword>
<dbReference type="PANTHER" id="PTHR32196:SF71">
    <property type="entry name" value="AUTOINDUCER 2 IMPORT SYSTEM PERMEASE PROTEIN LSRD"/>
    <property type="match status" value="1"/>
</dbReference>
<dbReference type="InterPro" id="IPR001851">
    <property type="entry name" value="ABC_transp_permease"/>
</dbReference>
<feature type="transmembrane region" description="Helical" evidence="9">
    <location>
        <begin position="174"/>
        <end position="198"/>
    </location>
</feature>
<keyword evidence="2" id="KW-0813">Transport</keyword>
<feature type="transmembrane region" description="Helical" evidence="9">
    <location>
        <begin position="20"/>
        <end position="38"/>
    </location>
</feature>
<evidence type="ECO:0000256" key="6">
    <source>
        <dbReference type="ARBA" id="ARBA00022989"/>
    </source>
</evidence>
<feature type="transmembrane region" description="Helical" evidence="9">
    <location>
        <begin position="76"/>
        <end position="97"/>
    </location>
</feature>
<gene>
    <name evidence="10" type="ORF">FRC54_04775</name>
</gene>
<feature type="transmembrane region" description="Helical" evidence="9">
    <location>
        <begin position="275"/>
        <end position="293"/>
    </location>
</feature>
<dbReference type="Proteomes" id="UP000460257">
    <property type="component" value="Unassembled WGS sequence"/>
</dbReference>
<evidence type="ECO:0000256" key="3">
    <source>
        <dbReference type="ARBA" id="ARBA00022475"/>
    </source>
</evidence>
<evidence type="ECO:0000256" key="5">
    <source>
        <dbReference type="ARBA" id="ARBA00022692"/>
    </source>
</evidence>
<keyword evidence="6 9" id="KW-1133">Transmembrane helix</keyword>
<evidence type="ECO:0000313" key="11">
    <source>
        <dbReference type="Proteomes" id="UP000460257"/>
    </source>
</evidence>
<dbReference type="EMBL" id="VOGC01000004">
    <property type="protein sequence ID" value="MQN01245.1"/>
    <property type="molecule type" value="Genomic_DNA"/>
</dbReference>
<dbReference type="GO" id="GO:0022857">
    <property type="term" value="F:transmembrane transporter activity"/>
    <property type="evidence" value="ECO:0007669"/>
    <property type="project" value="InterPro"/>
</dbReference>
<keyword evidence="4" id="KW-0997">Cell inner membrane</keyword>
<evidence type="ECO:0000256" key="9">
    <source>
        <dbReference type="SAM" id="Phobius"/>
    </source>
</evidence>
<organism evidence="10 11">
    <name type="scientific">Candidatus Weimeria bifida</name>
    <dbReference type="NCBI Taxonomy" id="2599074"/>
    <lineage>
        <taxon>Bacteria</taxon>
        <taxon>Bacillati</taxon>
        <taxon>Bacillota</taxon>
        <taxon>Clostridia</taxon>
        <taxon>Lachnospirales</taxon>
        <taxon>Lachnospiraceae</taxon>
        <taxon>Candidatus Weimeria</taxon>
    </lineage>
</organism>
<evidence type="ECO:0000256" key="2">
    <source>
        <dbReference type="ARBA" id="ARBA00022448"/>
    </source>
</evidence>
<proteinExistence type="predicted"/>
<feature type="transmembrane region" description="Helical" evidence="9">
    <location>
        <begin position="219"/>
        <end position="240"/>
    </location>
</feature>
<keyword evidence="5 9" id="KW-0812">Transmembrane</keyword>
<dbReference type="AlphaFoldDB" id="A0A6N7IY18"/>
<feature type="transmembrane region" description="Helical" evidence="9">
    <location>
        <begin position="103"/>
        <end position="128"/>
    </location>
</feature>
<comment type="caution">
    <text evidence="10">The sequence shown here is derived from an EMBL/GenBank/DDBJ whole genome shotgun (WGS) entry which is preliminary data.</text>
</comment>
<dbReference type="GO" id="GO:0005886">
    <property type="term" value="C:plasma membrane"/>
    <property type="evidence" value="ECO:0007669"/>
    <property type="project" value="UniProtKB-SubCell"/>
</dbReference>
<protein>
    <recommendedName>
        <fullName evidence="8">Autoinducer 2 import system permease protein LsrD</fullName>
    </recommendedName>
</protein>
<reference evidence="10" key="1">
    <citation type="journal article" date="2020" name="Appl. Environ. Microbiol.">
        <title>Medium-Chain Fatty Acid Synthesis by 'Candidatus Weimeria bifida' gen. nov., sp. nov., and 'Candidatus Pseudoramibacter fermentans' sp. nov.</title>
        <authorList>
            <person name="Scarborough M.J."/>
            <person name="Myers K.S."/>
            <person name="Donohue T.J."/>
            <person name="Noguera D.R."/>
        </authorList>
    </citation>
    <scope>NUCLEOTIDE SEQUENCE</scope>
    <source>
        <strain evidence="10">LCO1.1</strain>
    </source>
</reference>
<evidence type="ECO:0000256" key="8">
    <source>
        <dbReference type="ARBA" id="ARBA00039381"/>
    </source>
</evidence>
<evidence type="ECO:0000256" key="1">
    <source>
        <dbReference type="ARBA" id="ARBA00004651"/>
    </source>
</evidence>
<feature type="transmembrane region" description="Helical" evidence="9">
    <location>
        <begin position="299"/>
        <end position="318"/>
    </location>
</feature>
<comment type="subcellular location">
    <subcellularLocation>
        <location evidence="1">Cell membrane</location>
        <topology evidence="1">Multi-pass membrane protein</topology>
    </subcellularLocation>
</comment>
<keyword evidence="7 9" id="KW-0472">Membrane</keyword>
<evidence type="ECO:0000256" key="7">
    <source>
        <dbReference type="ARBA" id="ARBA00023136"/>
    </source>
</evidence>
<sequence>MDATAKPAAKKKFTGKPAGYGMLVIFIFVAWLIFKILSPSNFGSPSQMMTYFNAGLMAATGAVGFYFVMVMGMFDFSIGANIMLSAIVGCVFANKLVQSNTGLGYVGFVIGCIVTGALVGLCNGLFYVKLHIPSMIVTTGLALIYEALGSYFAGGQLQTLPSNVRGLGKMPGNLIVAAMAFIIAYILLNYTKLGTYTYAIGSDEFVAKNMGINVDLYKVLAFVISGAFFGIEAILTISFGSSMEAQTGMLSMSRNFVPTMGCFFGLAFRKYGIPLPAIFLGEFVINIIFYGFIALGAPTAIQDVITGLALLLIVAITTKVRKGEVVK</sequence>
<feature type="transmembrane region" description="Helical" evidence="9">
    <location>
        <begin position="135"/>
        <end position="154"/>
    </location>
</feature>
<dbReference type="Pfam" id="PF02653">
    <property type="entry name" value="BPD_transp_2"/>
    <property type="match status" value="1"/>
</dbReference>
<evidence type="ECO:0000256" key="4">
    <source>
        <dbReference type="ARBA" id="ARBA00022519"/>
    </source>
</evidence>
<evidence type="ECO:0000313" key="10">
    <source>
        <dbReference type="EMBL" id="MQN01245.1"/>
    </source>
</evidence>
<name>A0A6N7IY18_9FIRM</name>
<feature type="transmembrane region" description="Helical" evidence="9">
    <location>
        <begin position="50"/>
        <end position="69"/>
    </location>
</feature>
<accession>A0A6N7IY18</accession>
<dbReference type="PANTHER" id="PTHR32196">
    <property type="entry name" value="ABC TRANSPORTER PERMEASE PROTEIN YPHD-RELATED-RELATED"/>
    <property type="match status" value="1"/>
</dbReference>
<keyword evidence="3" id="KW-1003">Cell membrane</keyword>